<dbReference type="GO" id="GO:0016755">
    <property type="term" value="F:aminoacyltransferase activity"/>
    <property type="evidence" value="ECO:0007669"/>
    <property type="project" value="TreeGrafter"/>
</dbReference>
<dbReference type="RefSeq" id="WP_210158093.1">
    <property type="nucleotide sequence ID" value="NZ_JAFCNB010000014.1"/>
</dbReference>
<dbReference type="Gene3D" id="3.40.630.30">
    <property type="match status" value="1"/>
</dbReference>
<evidence type="ECO:0000313" key="7">
    <source>
        <dbReference type="EMBL" id="MBP2706813.1"/>
    </source>
</evidence>
<comment type="caution">
    <text evidence="7">The sequence shown here is derived from an EMBL/GenBank/DDBJ whole genome shotgun (WGS) entry which is preliminary data.</text>
</comment>
<reference evidence="7" key="1">
    <citation type="submission" date="2021-02" db="EMBL/GenBank/DDBJ databases">
        <title>Draft genome sequence of Microbispora sp. RL4-1S isolated from rice leaves in Thailand.</title>
        <authorList>
            <person name="Muangham S."/>
            <person name="Duangmal K."/>
        </authorList>
    </citation>
    <scope>NUCLEOTIDE SEQUENCE</scope>
    <source>
        <strain evidence="7">RL4-1S</strain>
    </source>
</reference>
<keyword evidence="8" id="KW-1185">Reference proteome</keyword>
<dbReference type="AlphaFoldDB" id="A0A941ALZ8"/>
<evidence type="ECO:0000256" key="4">
    <source>
        <dbReference type="ARBA" id="ARBA00022989"/>
    </source>
</evidence>
<accession>A0A941ALZ8</accession>
<protein>
    <submittedName>
        <fullName evidence="7">DUF2156 domain-containing protein</fullName>
    </submittedName>
</protein>
<keyword evidence="2" id="KW-1003">Cell membrane</keyword>
<dbReference type="Proteomes" id="UP000674234">
    <property type="component" value="Unassembled WGS sequence"/>
</dbReference>
<dbReference type="PANTHER" id="PTHR34697">
    <property type="entry name" value="PHOSPHATIDYLGLYCEROL LYSYLTRANSFERASE"/>
    <property type="match status" value="1"/>
</dbReference>
<dbReference type="GO" id="GO:0055091">
    <property type="term" value="P:phospholipid homeostasis"/>
    <property type="evidence" value="ECO:0007669"/>
    <property type="project" value="TreeGrafter"/>
</dbReference>
<sequence length="332" mass="37038">MVNAVTAAEPALAAIRDFTIADNPSSFLAVSEGNSYFTLPGRPGVIVYRPTGRFLVQFGGPFAPPDSYRELLRAFLEFAEERGVTVVGVQLQRADAEIYAEFGFTVNQIGASWARSLGDFSLHGTRFMQLRNKVSRSFRAGLTVVETADESWFPKLREIDEVWLRGKGEHAKPLEYLVGQYGDHMQPHRRMFIGMIDGAPVGYISYSPVFGSRAGWMHDLSRRQPSRVPGIMEAINVTAIERFRSEGVAWLHFGFTPFSGLHAEYELPCHDPGFRLLMGLLWEHGEAVYPAQTQLAYKDKWAPDLTIPEYVGFQRAASVAGFTHIFRAAGAL</sequence>
<comment type="subcellular location">
    <subcellularLocation>
        <location evidence="1">Cell membrane</location>
        <topology evidence="1">Multi-pass membrane protein</topology>
    </subcellularLocation>
</comment>
<dbReference type="InterPro" id="IPR000182">
    <property type="entry name" value="GNAT_dom"/>
</dbReference>
<evidence type="ECO:0000256" key="2">
    <source>
        <dbReference type="ARBA" id="ARBA00022475"/>
    </source>
</evidence>
<keyword evidence="4" id="KW-1133">Transmembrane helix</keyword>
<proteinExistence type="predicted"/>
<evidence type="ECO:0000313" key="8">
    <source>
        <dbReference type="Proteomes" id="UP000674234"/>
    </source>
</evidence>
<dbReference type="GO" id="GO:0016747">
    <property type="term" value="F:acyltransferase activity, transferring groups other than amino-acyl groups"/>
    <property type="evidence" value="ECO:0007669"/>
    <property type="project" value="InterPro"/>
</dbReference>
<keyword evidence="5" id="KW-0472">Membrane</keyword>
<keyword evidence="3" id="KW-0812">Transmembrane</keyword>
<evidence type="ECO:0000256" key="5">
    <source>
        <dbReference type="ARBA" id="ARBA00023136"/>
    </source>
</evidence>
<dbReference type="Pfam" id="PF09924">
    <property type="entry name" value="LPG_synthase_C"/>
    <property type="match status" value="1"/>
</dbReference>
<evidence type="ECO:0000256" key="1">
    <source>
        <dbReference type="ARBA" id="ARBA00004651"/>
    </source>
</evidence>
<dbReference type="InterPro" id="IPR016181">
    <property type="entry name" value="Acyl_CoA_acyltransferase"/>
</dbReference>
<name>A0A941ALZ8_9ACTN</name>
<evidence type="ECO:0000256" key="3">
    <source>
        <dbReference type="ARBA" id="ARBA00022692"/>
    </source>
</evidence>
<dbReference type="EMBL" id="JAFCNB010000014">
    <property type="protein sequence ID" value="MBP2706813.1"/>
    <property type="molecule type" value="Genomic_DNA"/>
</dbReference>
<feature type="domain" description="N-acetyltransferase" evidence="6">
    <location>
        <begin position="143"/>
        <end position="283"/>
    </location>
</feature>
<evidence type="ECO:0000259" key="6">
    <source>
        <dbReference type="PROSITE" id="PS51186"/>
    </source>
</evidence>
<dbReference type="SUPFAM" id="SSF55729">
    <property type="entry name" value="Acyl-CoA N-acyltransferases (Nat)"/>
    <property type="match status" value="1"/>
</dbReference>
<dbReference type="PROSITE" id="PS51186">
    <property type="entry name" value="GNAT"/>
    <property type="match status" value="1"/>
</dbReference>
<dbReference type="GO" id="GO:0005886">
    <property type="term" value="C:plasma membrane"/>
    <property type="evidence" value="ECO:0007669"/>
    <property type="project" value="UniProtKB-SubCell"/>
</dbReference>
<dbReference type="PANTHER" id="PTHR34697:SF2">
    <property type="entry name" value="PHOSPHATIDYLGLYCEROL LYSYLTRANSFERASE"/>
    <property type="match status" value="1"/>
</dbReference>
<organism evidence="7 8">
    <name type="scientific">Microbispora oryzae</name>
    <dbReference type="NCBI Taxonomy" id="2806554"/>
    <lineage>
        <taxon>Bacteria</taxon>
        <taxon>Bacillati</taxon>
        <taxon>Actinomycetota</taxon>
        <taxon>Actinomycetes</taxon>
        <taxon>Streptosporangiales</taxon>
        <taxon>Streptosporangiaceae</taxon>
        <taxon>Microbispora</taxon>
    </lineage>
</organism>
<dbReference type="InterPro" id="IPR024320">
    <property type="entry name" value="LPG_synthase_C"/>
</dbReference>
<dbReference type="InterPro" id="IPR051211">
    <property type="entry name" value="PG_lysyltransferase"/>
</dbReference>
<gene>
    <name evidence="7" type="ORF">JOL79_23680</name>
</gene>